<dbReference type="AlphaFoldDB" id="A0A0A9BR95"/>
<sequence length="23" mass="2616">MVVVSLVGNTVFSFQSFQPLRIF</sequence>
<reference evidence="1" key="1">
    <citation type="submission" date="2014-09" db="EMBL/GenBank/DDBJ databases">
        <authorList>
            <person name="Magalhaes I.L.F."/>
            <person name="Oliveira U."/>
            <person name="Santos F.R."/>
            <person name="Vidigal T.H.D.A."/>
            <person name="Brescovit A.D."/>
            <person name="Santos A.J."/>
        </authorList>
    </citation>
    <scope>NUCLEOTIDE SEQUENCE</scope>
    <source>
        <tissue evidence="1">Shoot tissue taken approximately 20 cm above the soil surface</tissue>
    </source>
</reference>
<dbReference type="EMBL" id="GBRH01231959">
    <property type="protein sequence ID" value="JAD65936.1"/>
    <property type="molecule type" value="Transcribed_RNA"/>
</dbReference>
<reference evidence="1" key="2">
    <citation type="journal article" date="2015" name="Data Brief">
        <title>Shoot transcriptome of the giant reed, Arundo donax.</title>
        <authorList>
            <person name="Barrero R.A."/>
            <person name="Guerrero F.D."/>
            <person name="Moolhuijzen P."/>
            <person name="Goolsby J.A."/>
            <person name="Tidwell J."/>
            <person name="Bellgard S.E."/>
            <person name="Bellgard M.I."/>
        </authorList>
    </citation>
    <scope>NUCLEOTIDE SEQUENCE</scope>
    <source>
        <tissue evidence="1">Shoot tissue taken approximately 20 cm above the soil surface</tissue>
    </source>
</reference>
<evidence type="ECO:0000313" key="1">
    <source>
        <dbReference type="EMBL" id="JAD65936.1"/>
    </source>
</evidence>
<accession>A0A0A9BR95</accession>
<protein>
    <submittedName>
        <fullName evidence="1">Uncharacterized protein</fullName>
    </submittedName>
</protein>
<proteinExistence type="predicted"/>
<organism evidence="1">
    <name type="scientific">Arundo donax</name>
    <name type="common">Giant reed</name>
    <name type="synonym">Donax arundinaceus</name>
    <dbReference type="NCBI Taxonomy" id="35708"/>
    <lineage>
        <taxon>Eukaryota</taxon>
        <taxon>Viridiplantae</taxon>
        <taxon>Streptophyta</taxon>
        <taxon>Embryophyta</taxon>
        <taxon>Tracheophyta</taxon>
        <taxon>Spermatophyta</taxon>
        <taxon>Magnoliopsida</taxon>
        <taxon>Liliopsida</taxon>
        <taxon>Poales</taxon>
        <taxon>Poaceae</taxon>
        <taxon>PACMAD clade</taxon>
        <taxon>Arundinoideae</taxon>
        <taxon>Arundineae</taxon>
        <taxon>Arundo</taxon>
    </lineage>
</organism>
<name>A0A0A9BR95_ARUDO</name>